<feature type="compositionally biased region" description="Basic and acidic residues" evidence="1">
    <location>
        <begin position="241"/>
        <end position="259"/>
    </location>
</feature>
<dbReference type="AlphaFoldDB" id="A0A087AW67"/>
<feature type="region of interest" description="Disordered" evidence="1">
    <location>
        <begin position="237"/>
        <end position="352"/>
    </location>
</feature>
<reference evidence="3 4" key="1">
    <citation type="submission" date="2014-03" db="EMBL/GenBank/DDBJ databases">
        <title>Genomics of Bifidobacteria.</title>
        <authorList>
            <person name="Ventura M."/>
            <person name="Milani C."/>
            <person name="Lugli G.A."/>
        </authorList>
    </citation>
    <scope>NUCLEOTIDE SEQUENCE [LARGE SCALE GENOMIC DNA]</scope>
    <source>
        <strain evidence="3 4">LMG 10738</strain>
    </source>
</reference>
<organism evidence="3 4">
    <name type="scientific">Bifidobacterium cuniculi</name>
    <dbReference type="NCBI Taxonomy" id="1688"/>
    <lineage>
        <taxon>Bacteria</taxon>
        <taxon>Bacillati</taxon>
        <taxon>Actinomycetota</taxon>
        <taxon>Actinomycetes</taxon>
        <taxon>Bifidobacteriales</taxon>
        <taxon>Bifidobacteriaceae</taxon>
        <taxon>Bifidobacterium</taxon>
    </lineage>
</organism>
<keyword evidence="2" id="KW-0472">Membrane</keyword>
<dbReference type="OrthoDB" id="3238654at2"/>
<sequence>MGQVEDTQRIQLDGSGDTPDGPERHKKHTGAIIAAGVAVAVLAAGGVWWAVASHQTTQLAQAQESCAQAADRLRVAQNNYNALINGDEYKTAVQVTDKQVEDSETVAVLAKDSQERTPAMVACNVDGKSALEHNAALIDKNTSWYETHTKTLDADVRGVMESRDAKTLKDAQTALGKKITDAKKLYDASKDKVKDNKTRDALKKQLDAAGNAKDGKDVQKIKDAQAGLDKAMKQVNGSVKAKSEADRKAAEEKARKEAEAAAAAQAQASSQAQQSYTAPQQSYTPTYTAPAAPQYTAPSVPQYTAPQQTAPVQPAQPAQPSKPNTGSGPVSGGHGCNEGNCSSTPDLGYIPR</sequence>
<keyword evidence="2" id="KW-0812">Transmembrane</keyword>
<keyword evidence="2" id="KW-1133">Transmembrane helix</keyword>
<feature type="compositionally biased region" description="Low complexity" evidence="1">
    <location>
        <begin position="283"/>
        <end position="319"/>
    </location>
</feature>
<evidence type="ECO:0000313" key="4">
    <source>
        <dbReference type="Proteomes" id="UP000029067"/>
    </source>
</evidence>
<dbReference type="EMBL" id="JGYV01000010">
    <property type="protein sequence ID" value="KFI63017.1"/>
    <property type="molecule type" value="Genomic_DNA"/>
</dbReference>
<feature type="region of interest" description="Disordered" evidence="1">
    <location>
        <begin position="1"/>
        <end position="26"/>
    </location>
</feature>
<name>A0A087AW67_9BIFI</name>
<protein>
    <recommendedName>
        <fullName evidence="5">Colicin transporter</fullName>
    </recommendedName>
</protein>
<dbReference type="STRING" id="1688.BCUN_0850"/>
<keyword evidence="4" id="KW-1185">Reference proteome</keyword>
<dbReference type="RefSeq" id="WP_033515626.1">
    <property type="nucleotide sequence ID" value="NZ_JGYV01000010.1"/>
</dbReference>
<gene>
    <name evidence="3" type="ORF">BCUN_0850</name>
</gene>
<accession>A0A087AW67</accession>
<comment type="caution">
    <text evidence="3">The sequence shown here is derived from an EMBL/GenBank/DDBJ whole genome shotgun (WGS) entry which is preliminary data.</text>
</comment>
<evidence type="ECO:0000256" key="2">
    <source>
        <dbReference type="SAM" id="Phobius"/>
    </source>
</evidence>
<evidence type="ECO:0008006" key="5">
    <source>
        <dbReference type="Google" id="ProtNLM"/>
    </source>
</evidence>
<dbReference type="Proteomes" id="UP000029067">
    <property type="component" value="Unassembled WGS sequence"/>
</dbReference>
<feature type="transmembrane region" description="Helical" evidence="2">
    <location>
        <begin position="31"/>
        <end position="51"/>
    </location>
</feature>
<evidence type="ECO:0000313" key="3">
    <source>
        <dbReference type="EMBL" id="KFI63017.1"/>
    </source>
</evidence>
<dbReference type="eggNOG" id="ENOG502ZIJN">
    <property type="taxonomic scope" value="Bacteria"/>
</dbReference>
<feature type="compositionally biased region" description="Low complexity" evidence="1">
    <location>
        <begin position="260"/>
        <end position="275"/>
    </location>
</feature>
<proteinExistence type="predicted"/>
<evidence type="ECO:0000256" key="1">
    <source>
        <dbReference type="SAM" id="MobiDB-lite"/>
    </source>
</evidence>